<proteinExistence type="predicted"/>
<reference evidence="2" key="2">
    <citation type="submission" date="2024-10" db="UniProtKB">
        <authorList>
            <consortium name="EnsemblProtists"/>
        </authorList>
    </citation>
    <scope>IDENTIFICATION</scope>
</reference>
<dbReference type="HOGENOM" id="CLU_071728_0_0_1"/>
<sequence>MRCLHYASIIAWFGTAILFGVFFNKPPPELPPPPDTCSRRGFLWRKCSDGCVRQGSVCVPDRRLYAGLRMPMGVTEVSRRPSPARAHDLMKKRSVPNCLAAADIFEAAARAAHADAVAAAELKLMAGNALNCAMRIRGSGNILLLDGTLDTPANKKFWGARLPSPTPRRARAARTRALRQALFISPHISPHLHLSPNLSRALVALTGAGATFKSLAEQARSPTPSLVSEHGPWDGHVGHCYLGGFFAVAPWPLGDRRRALQEMESAFEAAPRTRRNGYYTCLLRYQHEDFPGAAAACDAALRSGACDGPTTPDYCDRLTEETRRLLALASRAAAQ</sequence>
<dbReference type="PaxDb" id="2903-EOD24203"/>
<accession>A0A0D3JL18</accession>
<dbReference type="RefSeq" id="XP_005776632.1">
    <property type="nucleotide sequence ID" value="XM_005776575.1"/>
</dbReference>
<keyword evidence="1" id="KW-0812">Transmembrane</keyword>
<evidence type="ECO:0000313" key="3">
    <source>
        <dbReference type="Proteomes" id="UP000013827"/>
    </source>
</evidence>
<evidence type="ECO:0000256" key="1">
    <source>
        <dbReference type="SAM" id="Phobius"/>
    </source>
</evidence>
<organism evidence="2 3">
    <name type="scientific">Emiliania huxleyi (strain CCMP1516)</name>
    <dbReference type="NCBI Taxonomy" id="280463"/>
    <lineage>
        <taxon>Eukaryota</taxon>
        <taxon>Haptista</taxon>
        <taxon>Haptophyta</taxon>
        <taxon>Prymnesiophyceae</taxon>
        <taxon>Isochrysidales</taxon>
        <taxon>Noelaerhabdaceae</taxon>
        <taxon>Emiliania</taxon>
    </lineage>
</organism>
<protein>
    <submittedName>
        <fullName evidence="2">Uncharacterized protein</fullName>
    </submittedName>
</protein>
<dbReference type="Proteomes" id="UP000013827">
    <property type="component" value="Unassembled WGS sequence"/>
</dbReference>
<dbReference type="GeneID" id="17269747"/>
<feature type="transmembrane region" description="Helical" evidence="1">
    <location>
        <begin position="6"/>
        <end position="23"/>
    </location>
</feature>
<keyword evidence="3" id="KW-1185">Reference proteome</keyword>
<keyword evidence="1" id="KW-1133">Transmembrane helix</keyword>
<evidence type="ECO:0000313" key="2">
    <source>
        <dbReference type="EnsemblProtists" id="EOD24203"/>
    </source>
</evidence>
<reference evidence="3" key="1">
    <citation type="journal article" date="2013" name="Nature">
        <title>Pan genome of the phytoplankton Emiliania underpins its global distribution.</title>
        <authorList>
            <person name="Read B.A."/>
            <person name="Kegel J."/>
            <person name="Klute M.J."/>
            <person name="Kuo A."/>
            <person name="Lefebvre S.C."/>
            <person name="Maumus F."/>
            <person name="Mayer C."/>
            <person name="Miller J."/>
            <person name="Monier A."/>
            <person name="Salamov A."/>
            <person name="Young J."/>
            <person name="Aguilar M."/>
            <person name="Claverie J.M."/>
            <person name="Frickenhaus S."/>
            <person name="Gonzalez K."/>
            <person name="Herman E.K."/>
            <person name="Lin Y.C."/>
            <person name="Napier J."/>
            <person name="Ogata H."/>
            <person name="Sarno A.F."/>
            <person name="Shmutz J."/>
            <person name="Schroeder D."/>
            <person name="de Vargas C."/>
            <person name="Verret F."/>
            <person name="von Dassow P."/>
            <person name="Valentin K."/>
            <person name="Van de Peer Y."/>
            <person name="Wheeler G."/>
            <person name="Dacks J.B."/>
            <person name="Delwiche C.F."/>
            <person name="Dyhrman S.T."/>
            <person name="Glockner G."/>
            <person name="John U."/>
            <person name="Richards T."/>
            <person name="Worden A.Z."/>
            <person name="Zhang X."/>
            <person name="Grigoriev I.V."/>
            <person name="Allen A.E."/>
            <person name="Bidle K."/>
            <person name="Borodovsky M."/>
            <person name="Bowler C."/>
            <person name="Brownlee C."/>
            <person name="Cock J.M."/>
            <person name="Elias M."/>
            <person name="Gladyshev V.N."/>
            <person name="Groth M."/>
            <person name="Guda C."/>
            <person name="Hadaegh A."/>
            <person name="Iglesias-Rodriguez M.D."/>
            <person name="Jenkins J."/>
            <person name="Jones B.M."/>
            <person name="Lawson T."/>
            <person name="Leese F."/>
            <person name="Lindquist E."/>
            <person name="Lobanov A."/>
            <person name="Lomsadze A."/>
            <person name="Malik S.B."/>
            <person name="Marsh M.E."/>
            <person name="Mackinder L."/>
            <person name="Mock T."/>
            <person name="Mueller-Roeber B."/>
            <person name="Pagarete A."/>
            <person name="Parker M."/>
            <person name="Probert I."/>
            <person name="Quesneville H."/>
            <person name="Raines C."/>
            <person name="Rensing S.A."/>
            <person name="Riano-Pachon D.M."/>
            <person name="Richier S."/>
            <person name="Rokitta S."/>
            <person name="Shiraiwa Y."/>
            <person name="Soanes D.M."/>
            <person name="van der Giezen M."/>
            <person name="Wahlund T.M."/>
            <person name="Williams B."/>
            <person name="Wilson W."/>
            <person name="Wolfe G."/>
            <person name="Wurch L.L."/>
        </authorList>
    </citation>
    <scope>NUCLEOTIDE SEQUENCE</scope>
</reference>
<dbReference type="AlphaFoldDB" id="A0A0D3JL18"/>
<keyword evidence="1" id="KW-0472">Membrane</keyword>
<name>A0A0D3JL18_EMIH1</name>
<dbReference type="KEGG" id="ehx:EMIHUDRAFT_116049"/>
<dbReference type="EnsemblProtists" id="EOD24203">
    <property type="protein sequence ID" value="EOD24203"/>
    <property type="gene ID" value="EMIHUDRAFT_116049"/>
</dbReference>